<dbReference type="InterPro" id="IPR005467">
    <property type="entry name" value="His_kinase_dom"/>
</dbReference>
<feature type="transmembrane region" description="Helical" evidence="18">
    <location>
        <begin position="537"/>
        <end position="558"/>
    </location>
</feature>
<dbReference type="CDD" id="cd00082">
    <property type="entry name" value="HisKA"/>
    <property type="match status" value="1"/>
</dbReference>
<evidence type="ECO:0000256" key="12">
    <source>
        <dbReference type="ARBA" id="ARBA00022840"/>
    </source>
</evidence>
<dbReference type="InterPro" id="IPR003594">
    <property type="entry name" value="HATPase_dom"/>
</dbReference>
<dbReference type="GO" id="GO:0006355">
    <property type="term" value="P:regulation of DNA-templated transcription"/>
    <property type="evidence" value="ECO:0007669"/>
    <property type="project" value="InterPro"/>
</dbReference>
<evidence type="ECO:0000256" key="8">
    <source>
        <dbReference type="ARBA" id="ARBA00022692"/>
    </source>
</evidence>
<sequence length="1211" mass="133065">MTRSRALWLSAWLLLGALYTQAPALGEARTLYLLGHSILETPAVGLHEADWRWLRERRRLLMGISSPDYAPFELSSNDELEGITADYAALIADALNITVEVRRYDNRDEVITALKRGEVDFVGSANGYEAADPQLVLSRSYAMDQPALVTRTGESQTLSADLAGKRVAMFYHYMQPDAVQAFYPHARLQLFPSTFEAIGAVAFGQADVYLGDAISANYLINRNHLNNVRMADFSSLEVNPFAFAFSRNNTRLLPIINAALAAIPVSEQMEILRRWSAGNLGFLGADRLRLSASEQRWLEKNPRVKVAILDRFLPVSFIDKQGAFEGLSAEVLARISLRTGLKFDVVPGTSMPQQIDKVSTGGADMIAVVTPSVERTDKVRITRPYLTNPFVLVSRMDDRSPLTLEDMAGKRLALIGGNSLQEGIAQAYPTIKFVGVDNPEHAMALVASGGADAAVNTLISARYMIAREYRDRLRVTSTVGSEPARIAFGINRSQLELYSILDKALLSITPQEMDELAGHWRSEVLVEDSYWARHRTVIIQGFSLAALLLLITLGWAIYLRGLIRKRVQAERALSDQMRFMGVLIDGTPHPIYVRDRLGRLMACNSAYLDVFDYKLEDVTGKTVVETDTGNRPQAESFHQDYLRLMEQGEPQIQDRVLKVPDGTVLTIYHWMLPYRDGDERVVGMIAGWVDVSERQHLLGQLREAKEEADAANRAKTTFLATMSHEIRTPMNAVIGMIELALKAAEQGRADRDALEVAADASRGMLELIGDILDIARIESGHLSLALQPSNLHALLASVARVFDGLARAKGLVLKVELDPLIDRYVLVDPMRFKQVVSNLLSNAIKFTTRGQVRLGASGSSAIANGYLSLRLWVEDTGIGISVEDQKRLFNPFIQGTNTAQSARSGSGLGLVISRNLCEMMGGQLQLSSLLGQGTRVDVTLALAVADATRVPAVSVALETSPAHALSILVVDDYPANRLLLARQLSFLGHRITTAEDGVQGLELWLSGRFDGVITDCNMPFKDGYELARDIRTLERERGLAPCLLLGFTANAQPEEAERCRQAGMDGCLFKPTGLEDLHAALMSRTATPSVAPVSVDELSPDFDLRDLEKLTGGNVDAVKELLVPLLDSLEADHGQLVVLQHKADFAGLHDLAHRTKGGARMVKAQALMECCEVLENVCERQAPNELASAIDGMDEALAHLHHGLSVYCNQT</sequence>
<evidence type="ECO:0000313" key="25">
    <source>
        <dbReference type="Proteomes" id="UP000546584"/>
    </source>
</evidence>
<dbReference type="CDD" id="cd16922">
    <property type="entry name" value="HATPase_EvgS-ArcB-TorS-like"/>
    <property type="match status" value="1"/>
</dbReference>
<dbReference type="GO" id="GO:0000155">
    <property type="term" value="F:phosphorelay sensor kinase activity"/>
    <property type="evidence" value="ECO:0007669"/>
    <property type="project" value="InterPro"/>
</dbReference>
<dbReference type="Pfam" id="PF00072">
    <property type="entry name" value="Response_reg"/>
    <property type="match status" value="1"/>
</dbReference>
<dbReference type="Gene3D" id="3.40.190.10">
    <property type="entry name" value="Periplasmic binding protein-like II"/>
    <property type="match status" value="4"/>
</dbReference>
<evidence type="ECO:0000256" key="1">
    <source>
        <dbReference type="ARBA" id="ARBA00000085"/>
    </source>
</evidence>
<dbReference type="PROSITE" id="PS50109">
    <property type="entry name" value="HIS_KIN"/>
    <property type="match status" value="1"/>
</dbReference>
<feature type="domain" description="PAC" evidence="22">
    <location>
        <begin position="650"/>
        <end position="703"/>
    </location>
</feature>
<evidence type="ECO:0000256" key="6">
    <source>
        <dbReference type="ARBA" id="ARBA00022553"/>
    </source>
</evidence>
<dbReference type="SUPFAM" id="SSF53850">
    <property type="entry name" value="Periplasmic binding protein-like II"/>
    <property type="match status" value="2"/>
</dbReference>
<keyword evidence="8 18" id="KW-0812">Transmembrane</keyword>
<dbReference type="SUPFAM" id="SSF47226">
    <property type="entry name" value="Histidine-containing phosphotransfer domain, HPT domain"/>
    <property type="match status" value="1"/>
</dbReference>
<dbReference type="AlphaFoldDB" id="A0AAJ3H418"/>
<keyword evidence="6 17" id="KW-0597">Phosphoprotein</keyword>
<name>A0AAJ3H418_9PSED</name>
<comment type="subcellular location">
    <subcellularLocation>
        <location evidence="2">Cell inner membrane</location>
        <topology evidence="2">Multi-pass membrane protein</topology>
    </subcellularLocation>
</comment>
<feature type="domain" description="Histidine kinase" evidence="19">
    <location>
        <begin position="721"/>
        <end position="944"/>
    </location>
</feature>
<comment type="caution">
    <text evidence="24">The sequence shown here is derived from an EMBL/GenBank/DDBJ whole genome shotgun (WGS) entry which is preliminary data.</text>
</comment>
<dbReference type="SMART" id="SM00073">
    <property type="entry name" value="HPT"/>
    <property type="match status" value="1"/>
</dbReference>
<evidence type="ECO:0000256" key="13">
    <source>
        <dbReference type="ARBA" id="ARBA00022989"/>
    </source>
</evidence>
<dbReference type="Gene3D" id="1.20.120.160">
    <property type="entry name" value="HPT domain"/>
    <property type="match status" value="1"/>
</dbReference>
<dbReference type="PROSITE" id="PS50113">
    <property type="entry name" value="PAC"/>
    <property type="match status" value="1"/>
</dbReference>
<dbReference type="InterPro" id="IPR008207">
    <property type="entry name" value="Sig_transdc_His_kin_Hpt_dom"/>
</dbReference>
<feature type="domain" description="PAS" evidence="21">
    <location>
        <begin position="576"/>
        <end position="624"/>
    </location>
</feature>
<evidence type="ECO:0000256" key="18">
    <source>
        <dbReference type="SAM" id="Phobius"/>
    </source>
</evidence>
<evidence type="ECO:0000256" key="4">
    <source>
        <dbReference type="ARBA" id="ARBA00022475"/>
    </source>
</evidence>
<dbReference type="SMART" id="SM00448">
    <property type="entry name" value="REC"/>
    <property type="match status" value="1"/>
</dbReference>
<dbReference type="InterPro" id="IPR013767">
    <property type="entry name" value="PAS_fold"/>
</dbReference>
<dbReference type="Pfam" id="PF01627">
    <property type="entry name" value="Hpt"/>
    <property type="match status" value="1"/>
</dbReference>
<evidence type="ECO:0000256" key="17">
    <source>
        <dbReference type="PROSITE-ProRule" id="PRU00169"/>
    </source>
</evidence>
<dbReference type="Gene3D" id="3.30.450.20">
    <property type="entry name" value="PAS domain"/>
    <property type="match status" value="1"/>
</dbReference>
<dbReference type="NCBIfam" id="TIGR00229">
    <property type="entry name" value="sensory_box"/>
    <property type="match status" value="1"/>
</dbReference>
<dbReference type="CDD" id="cd00130">
    <property type="entry name" value="PAS"/>
    <property type="match status" value="1"/>
</dbReference>
<dbReference type="InterPro" id="IPR000700">
    <property type="entry name" value="PAS-assoc_C"/>
</dbReference>
<evidence type="ECO:0000256" key="3">
    <source>
        <dbReference type="ARBA" id="ARBA00012438"/>
    </source>
</evidence>
<keyword evidence="13 18" id="KW-1133">Transmembrane helix</keyword>
<keyword evidence="14" id="KW-0902">Two-component regulatory system</keyword>
<dbReference type="PROSITE" id="PS50110">
    <property type="entry name" value="RESPONSE_REGULATORY"/>
    <property type="match status" value="1"/>
</dbReference>
<dbReference type="FunFam" id="3.30.565.10:FF:000010">
    <property type="entry name" value="Sensor histidine kinase RcsC"/>
    <property type="match status" value="1"/>
</dbReference>
<feature type="modified residue" description="Phosphohistidine" evidence="16">
    <location>
        <position position="1153"/>
    </location>
</feature>
<comment type="catalytic activity">
    <reaction evidence="1">
        <text>ATP + protein L-histidine = ADP + protein N-phospho-L-histidine.</text>
        <dbReference type="EC" id="2.7.13.3"/>
    </reaction>
</comment>
<dbReference type="CDD" id="cd13705">
    <property type="entry name" value="PBP2_BvgS_D1"/>
    <property type="match status" value="1"/>
</dbReference>
<dbReference type="Pfam" id="PF00497">
    <property type="entry name" value="SBP_bac_3"/>
    <property type="match status" value="2"/>
</dbReference>
<evidence type="ECO:0000259" key="22">
    <source>
        <dbReference type="PROSITE" id="PS50113"/>
    </source>
</evidence>
<keyword evidence="15 18" id="KW-0472">Membrane</keyword>
<dbReference type="EMBL" id="JACAQR010000020">
    <property type="protein sequence ID" value="NWD43216.1"/>
    <property type="molecule type" value="Genomic_DNA"/>
</dbReference>
<evidence type="ECO:0000256" key="16">
    <source>
        <dbReference type="PROSITE-ProRule" id="PRU00110"/>
    </source>
</evidence>
<keyword evidence="10" id="KW-0547">Nucleotide-binding</keyword>
<dbReference type="PRINTS" id="PR00344">
    <property type="entry name" value="BCTRLSENSOR"/>
</dbReference>
<evidence type="ECO:0000313" key="24">
    <source>
        <dbReference type="EMBL" id="NWD43216.1"/>
    </source>
</evidence>
<dbReference type="CDD" id="cd13707">
    <property type="entry name" value="PBP2_BvgS_D2"/>
    <property type="match status" value="1"/>
</dbReference>
<evidence type="ECO:0000256" key="15">
    <source>
        <dbReference type="ARBA" id="ARBA00023136"/>
    </source>
</evidence>
<dbReference type="Gene3D" id="3.40.50.2300">
    <property type="match status" value="1"/>
</dbReference>
<protein>
    <recommendedName>
        <fullName evidence="3">histidine kinase</fullName>
        <ecNumber evidence="3">2.7.13.3</ecNumber>
    </recommendedName>
</protein>
<dbReference type="Pfam" id="PF00512">
    <property type="entry name" value="HisKA"/>
    <property type="match status" value="1"/>
</dbReference>
<dbReference type="InterPro" id="IPR011006">
    <property type="entry name" value="CheY-like_superfamily"/>
</dbReference>
<evidence type="ECO:0000256" key="9">
    <source>
        <dbReference type="ARBA" id="ARBA00022729"/>
    </source>
</evidence>
<feature type="domain" description="HPt" evidence="23">
    <location>
        <begin position="1114"/>
        <end position="1207"/>
    </location>
</feature>
<dbReference type="SUPFAM" id="SSF55785">
    <property type="entry name" value="PYP-like sensor domain (PAS domain)"/>
    <property type="match status" value="1"/>
</dbReference>
<evidence type="ECO:0000256" key="14">
    <source>
        <dbReference type="ARBA" id="ARBA00023012"/>
    </source>
</evidence>
<accession>A0AAJ3H418</accession>
<evidence type="ECO:0000256" key="11">
    <source>
        <dbReference type="ARBA" id="ARBA00022777"/>
    </source>
</evidence>
<dbReference type="Pfam" id="PF02518">
    <property type="entry name" value="HATPase_c"/>
    <property type="match status" value="1"/>
</dbReference>
<dbReference type="CDD" id="cd17546">
    <property type="entry name" value="REC_hyHK_CKI1_RcsC-like"/>
    <property type="match status" value="1"/>
</dbReference>
<proteinExistence type="predicted"/>
<dbReference type="InterPro" id="IPR036097">
    <property type="entry name" value="HisK_dim/P_sf"/>
</dbReference>
<dbReference type="PANTHER" id="PTHR43047">
    <property type="entry name" value="TWO-COMPONENT HISTIDINE PROTEIN KINASE"/>
    <property type="match status" value="1"/>
</dbReference>
<evidence type="ECO:0000259" key="21">
    <source>
        <dbReference type="PROSITE" id="PS50112"/>
    </source>
</evidence>
<dbReference type="InterPro" id="IPR000014">
    <property type="entry name" value="PAS"/>
</dbReference>
<dbReference type="PROSITE" id="PS50112">
    <property type="entry name" value="PAS"/>
    <property type="match status" value="1"/>
</dbReference>
<keyword evidence="9" id="KW-0732">Signal</keyword>
<dbReference type="SUPFAM" id="SSF52172">
    <property type="entry name" value="CheY-like"/>
    <property type="match status" value="1"/>
</dbReference>
<dbReference type="SUPFAM" id="SSF47384">
    <property type="entry name" value="Homodimeric domain of signal transducing histidine kinase"/>
    <property type="match status" value="1"/>
</dbReference>
<dbReference type="Gene3D" id="3.30.565.10">
    <property type="entry name" value="Histidine kinase-like ATPase, C-terminal domain"/>
    <property type="match status" value="1"/>
</dbReference>
<dbReference type="InterPro" id="IPR035965">
    <property type="entry name" value="PAS-like_dom_sf"/>
</dbReference>
<dbReference type="InterPro" id="IPR003661">
    <property type="entry name" value="HisK_dim/P_dom"/>
</dbReference>
<gene>
    <name evidence="24" type="ORF">HX826_15200</name>
</gene>
<evidence type="ECO:0000256" key="7">
    <source>
        <dbReference type="ARBA" id="ARBA00022679"/>
    </source>
</evidence>
<dbReference type="SMART" id="SM00388">
    <property type="entry name" value="HisKA"/>
    <property type="match status" value="1"/>
</dbReference>
<dbReference type="InterPro" id="IPR036641">
    <property type="entry name" value="HPT_dom_sf"/>
</dbReference>
<reference evidence="24 25" key="1">
    <citation type="submission" date="2020-04" db="EMBL/GenBank/DDBJ databases">
        <title>Molecular characterization of pseudomonads from Agaricus bisporus reveal novel blotch 2 pathogens in Western Europe.</title>
        <authorList>
            <person name="Taparia T."/>
            <person name="Krijger M."/>
            <person name="Haynes E."/>
            <person name="Elpinstone J.G."/>
            <person name="Noble R."/>
            <person name="Van Der Wolf J."/>
        </authorList>
    </citation>
    <scope>NUCLEOTIDE SEQUENCE [LARGE SCALE GENOMIC DNA]</scope>
    <source>
        <strain evidence="24 25">IPO3753</strain>
    </source>
</reference>
<dbReference type="Proteomes" id="UP000546584">
    <property type="component" value="Unassembled WGS sequence"/>
</dbReference>
<evidence type="ECO:0000259" key="23">
    <source>
        <dbReference type="PROSITE" id="PS50894"/>
    </source>
</evidence>
<dbReference type="Pfam" id="PF00989">
    <property type="entry name" value="PAS"/>
    <property type="match status" value="1"/>
</dbReference>
<keyword evidence="4" id="KW-1003">Cell membrane</keyword>
<dbReference type="GO" id="GO:0005524">
    <property type="term" value="F:ATP binding"/>
    <property type="evidence" value="ECO:0007669"/>
    <property type="project" value="UniProtKB-KW"/>
</dbReference>
<dbReference type="CDD" id="cd00088">
    <property type="entry name" value="HPT"/>
    <property type="match status" value="1"/>
</dbReference>
<dbReference type="PROSITE" id="PS50894">
    <property type="entry name" value="HPT"/>
    <property type="match status" value="1"/>
</dbReference>
<dbReference type="InterPro" id="IPR004358">
    <property type="entry name" value="Sig_transdc_His_kin-like_C"/>
</dbReference>
<feature type="modified residue" description="4-aspartylphosphate" evidence="17">
    <location>
        <position position="1015"/>
    </location>
</feature>
<evidence type="ECO:0000259" key="20">
    <source>
        <dbReference type="PROSITE" id="PS50110"/>
    </source>
</evidence>
<keyword evidence="7" id="KW-0808">Transferase</keyword>
<evidence type="ECO:0000256" key="5">
    <source>
        <dbReference type="ARBA" id="ARBA00022519"/>
    </source>
</evidence>
<organism evidence="24 25">
    <name type="scientific">Pseudomonas yamanorum</name>
    <dbReference type="NCBI Taxonomy" id="515393"/>
    <lineage>
        <taxon>Bacteria</taxon>
        <taxon>Pseudomonadati</taxon>
        <taxon>Pseudomonadota</taxon>
        <taxon>Gammaproteobacteria</taxon>
        <taxon>Pseudomonadales</taxon>
        <taxon>Pseudomonadaceae</taxon>
        <taxon>Pseudomonas</taxon>
    </lineage>
</organism>
<dbReference type="PANTHER" id="PTHR43047:SF72">
    <property type="entry name" value="OSMOSENSING HISTIDINE PROTEIN KINASE SLN1"/>
    <property type="match status" value="1"/>
</dbReference>
<evidence type="ECO:0000259" key="19">
    <source>
        <dbReference type="PROSITE" id="PS50109"/>
    </source>
</evidence>
<dbReference type="InterPro" id="IPR001789">
    <property type="entry name" value="Sig_transdc_resp-reg_receiver"/>
</dbReference>
<dbReference type="InterPro" id="IPR049870">
    <property type="entry name" value="BvgS-like_periplasmic1"/>
</dbReference>
<feature type="domain" description="Response regulatory" evidence="20">
    <location>
        <begin position="966"/>
        <end position="1085"/>
    </location>
</feature>
<dbReference type="RefSeq" id="WP_177026266.1">
    <property type="nucleotide sequence ID" value="NZ_JACAQR010000020.1"/>
</dbReference>
<keyword evidence="11" id="KW-0418">Kinase</keyword>
<evidence type="ECO:0000256" key="10">
    <source>
        <dbReference type="ARBA" id="ARBA00022741"/>
    </source>
</evidence>
<dbReference type="Gene3D" id="1.10.287.130">
    <property type="match status" value="1"/>
</dbReference>
<dbReference type="InterPro" id="IPR036890">
    <property type="entry name" value="HATPase_C_sf"/>
</dbReference>
<evidence type="ECO:0000256" key="2">
    <source>
        <dbReference type="ARBA" id="ARBA00004429"/>
    </source>
</evidence>
<dbReference type="GO" id="GO:0005886">
    <property type="term" value="C:plasma membrane"/>
    <property type="evidence" value="ECO:0007669"/>
    <property type="project" value="UniProtKB-SubCell"/>
</dbReference>
<keyword evidence="5" id="KW-0997">Cell inner membrane</keyword>
<dbReference type="EC" id="2.7.13.3" evidence="3"/>
<dbReference type="SMART" id="SM00062">
    <property type="entry name" value="PBPb"/>
    <property type="match status" value="2"/>
</dbReference>
<dbReference type="GO" id="GO:0009927">
    <property type="term" value="F:histidine phosphotransfer kinase activity"/>
    <property type="evidence" value="ECO:0007669"/>
    <property type="project" value="TreeGrafter"/>
</dbReference>
<dbReference type="InterPro" id="IPR049871">
    <property type="entry name" value="BvgS-like_periplasmic2"/>
</dbReference>
<dbReference type="SUPFAM" id="SSF55874">
    <property type="entry name" value="ATPase domain of HSP90 chaperone/DNA topoisomerase II/histidine kinase"/>
    <property type="match status" value="1"/>
</dbReference>
<keyword evidence="12" id="KW-0067">ATP-binding</keyword>
<dbReference type="SMART" id="SM00387">
    <property type="entry name" value="HATPase_c"/>
    <property type="match status" value="1"/>
</dbReference>
<dbReference type="InterPro" id="IPR001638">
    <property type="entry name" value="Solute-binding_3/MltF_N"/>
</dbReference>